<feature type="transmembrane region" description="Helical" evidence="8">
    <location>
        <begin position="53"/>
        <end position="73"/>
    </location>
</feature>
<feature type="compositionally biased region" description="Acidic residues" evidence="7">
    <location>
        <begin position="937"/>
        <end position="949"/>
    </location>
</feature>
<dbReference type="SUPFAM" id="SSF82866">
    <property type="entry name" value="Multidrug efflux transporter AcrB transmembrane domain"/>
    <property type="match status" value="2"/>
</dbReference>
<dbReference type="PANTHER" id="PTHR33406:SF11">
    <property type="entry name" value="MEMBRANE PROTEIN SCO6666-RELATED"/>
    <property type="match status" value="1"/>
</dbReference>
<evidence type="ECO:0000256" key="3">
    <source>
        <dbReference type="ARBA" id="ARBA00022475"/>
    </source>
</evidence>
<feature type="compositionally biased region" description="Low complexity" evidence="7">
    <location>
        <begin position="757"/>
        <end position="775"/>
    </location>
</feature>
<comment type="similarity">
    <text evidence="2">Belongs to the resistance-nodulation-cell division (RND) (TC 2.A.6) family. MmpL subfamily.</text>
</comment>
<dbReference type="SUPFAM" id="SSF49464">
    <property type="entry name" value="Carboxypeptidase regulatory domain-like"/>
    <property type="match status" value="1"/>
</dbReference>
<evidence type="ECO:0000313" key="11">
    <source>
        <dbReference type="Proteomes" id="UP000236754"/>
    </source>
</evidence>
<evidence type="ECO:0000256" key="4">
    <source>
        <dbReference type="ARBA" id="ARBA00022692"/>
    </source>
</evidence>
<comment type="subcellular location">
    <subcellularLocation>
        <location evidence="1">Cell membrane</location>
        <topology evidence="1">Multi-pass membrane protein</topology>
    </subcellularLocation>
</comment>
<dbReference type="Proteomes" id="UP000236754">
    <property type="component" value="Unassembled WGS sequence"/>
</dbReference>
<dbReference type="InterPro" id="IPR013783">
    <property type="entry name" value="Ig-like_fold"/>
</dbReference>
<feature type="transmembrane region" description="Helical" evidence="8">
    <location>
        <begin position="698"/>
        <end position="716"/>
    </location>
</feature>
<gene>
    <name evidence="10" type="ORF">SAMN05216223_10759</name>
</gene>
<feature type="domain" description="SSD" evidence="9">
    <location>
        <begin position="233"/>
        <end position="366"/>
    </location>
</feature>
<evidence type="ECO:0000256" key="7">
    <source>
        <dbReference type="SAM" id="MobiDB-lite"/>
    </source>
</evidence>
<feature type="transmembrane region" description="Helical" evidence="8">
    <location>
        <begin position="238"/>
        <end position="259"/>
    </location>
</feature>
<dbReference type="GO" id="GO:0005975">
    <property type="term" value="P:carbohydrate metabolic process"/>
    <property type="evidence" value="ECO:0007669"/>
    <property type="project" value="UniProtKB-ARBA"/>
</dbReference>
<evidence type="ECO:0000256" key="6">
    <source>
        <dbReference type="ARBA" id="ARBA00023136"/>
    </source>
</evidence>
<dbReference type="InterPro" id="IPR000731">
    <property type="entry name" value="SSD"/>
</dbReference>
<dbReference type="PROSITE" id="PS50156">
    <property type="entry name" value="SSD"/>
    <property type="match status" value="1"/>
</dbReference>
<keyword evidence="6 8" id="KW-0472">Membrane</keyword>
<evidence type="ECO:0000256" key="5">
    <source>
        <dbReference type="ARBA" id="ARBA00022989"/>
    </source>
</evidence>
<name>A0A1H6BMZ1_9ACTN</name>
<dbReference type="Pfam" id="PF03176">
    <property type="entry name" value="MMPL"/>
    <property type="match status" value="2"/>
</dbReference>
<feature type="transmembrane region" description="Helical" evidence="8">
    <location>
        <begin position="562"/>
        <end position="581"/>
    </location>
</feature>
<sequence>MEFLERTRFGLVAGWTATDAEGENHVRVPRTISDEMGDRTVAGVARWCFRHKWWVILLWLAALLSVGGAGRAAGEAYSNAFSLKGTESAKVLDLLDKAVPAQSGEGDTVVWHVDSGSVRDASVRERITPVLARITHQKDVGAVVSPYVTAGAAQISRDGRTAYATVTYTKLGGDLSNAQAQLLIDTAHSARGPGLQVEVGGAKPAQAEQPLPELAEGIGIAAAGVVLFLALGSLFGMLLPIITALFGIGISSSAIILLSHGMDIADFAPQLATLVGLGVGIDYALFIVTRHRRAILRGRTPEQAAVVALNTSGRAVLFAGGTVCIALLGMFTLRLTILNGVAVAAALTVIITVAAAVTLLPALLGLLGLRVLSRRQRRALAASGPQVEAATGPAARWSAFLQRHPRSLAVVAVVVMVTLAIPALSLRLGSSDQGNNPAGTTTRKAYDMLADGFGPGFNGPLTILAEVPSAADRTALDGLVTSLRATPGIAYAAQAPMKPGQTVALVDAVPTTSPQDKATSDLIDHLRDDVVPAAERGSTMRAYVGGQTAIFEDFSTVLYGKLPLFVLVIIALGFVLLLFAFRSLVVPLTAAVMNLVAAAASFGVLVAVFQWGWGGALAGRAGPVDAFLPVIMLSLLFGLSMDYQVFLVSRMHEEWMLTRDNARAVRVGLAETSRVINSAAVIMICVFAAFVLSGQRVLAMFGIGLAGAVALDAFILRTVLVPSLMHQFGAANWWLPQWLGRRLPHLAVEPAEEEADAPAAGDTTGDPAAGSPAGADSGGGTPAGALVRGRVTGSAGLPVPRAELTLIASDGRQAGRARATPEGTFSLPVPTGGSYVLVAGAPGHHPQTASVLTAGSPVDCDLVLTGTGSLTGTVRRANGAPVEDAKVVLRDADGHQVAEVRTGKDGSYAFANLYPGSYTLLTMGYPPFPATVRLTDGEEGGDGDGDVDLELSHSSD</sequence>
<feature type="region of interest" description="Disordered" evidence="7">
    <location>
        <begin position="935"/>
        <end position="956"/>
    </location>
</feature>
<dbReference type="Gene3D" id="1.20.1640.10">
    <property type="entry name" value="Multidrug efflux transporter AcrB transmembrane domain"/>
    <property type="match status" value="2"/>
</dbReference>
<evidence type="ECO:0000256" key="2">
    <source>
        <dbReference type="ARBA" id="ARBA00010157"/>
    </source>
</evidence>
<proteinExistence type="inferred from homology"/>
<dbReference type="InterPro" id="IPR050545">
    <property type="entry name" value="Mycobact_MmpL"/>
</dbReference>
<dbReference type="Gene3D" id="2.60.40.1120">
    <property type="entry name" value="Carboxypeptidase-like, regulatory domain"/>
    <property type="match status" value="1"/>
</dbReference>
<dbReference type="InterPro" id="IPR004869">
    <property type="entry name" value="MMPL_dom"/>
</dbReference>
<dbReference type="Gene3D" id="2.60.40.10">
    <property type="entry name" value="Immunoglobulins"/>
    <property type="match status" value="1"/>
</dbReference>
<feature type="transmembrane region" description="Helical" evidence="8">
    <location>
        <begin position="675"/>
        <end position="692"/>
    </location>
</feature>
<evidence type="ECO:0000313" key="10">
    <source>
        <dbReference type="EMBL" id="SEG62078.1"/>
    </source>
</evidence>
<reference evidence="10 11" key="1">
    <citation type="submission" date="2016-10" db="EMBL/GenBank/DDBJ databases">
        <authorList>
            <person name="de Groot N.N."/>
        </authorList>
    </citation>
    <scope>NUCLEOTIDE SEQUENCE [LARGE SCALE GENOMIC DNA]</scope>
    <source>
        <strain evidence="10 11">CGMCC 4.2023</strain>
    </source>
</reference>
<dbReference type="EMBL" id="FNVU01000007">
    <property type="protein sequence ID" value="SEG62078.1"/>
    <property type="molecule type" value="Genomic_DNA"/>
</dbReference>
<dbReference type="GO" id="GO:0005886">
    <property type="term" value="C:plasma membrane"/>
    <property type="evidence" value="ECO:0007669"/>
    <property type="project" value="UniProtKB-SubCell"/>
</dbReference>
<organism evidence="10 11">
    <name type="scientific">Actinacidiphila yanglinensis</name>
    <dbReference type="NCBI Taxonomy" id="310779"/>
    <lineage>
        <taxon>Bacteria</taxon>
        <taxon>Bacillati</taxon>
        <taxon>Actinomycetota</taxon>
        <taxon>Actinomycetes</taxon>
        <taxon>Kitasatosporales</taxon>
        <taxon>Streptomycetaceae</taxon>
        <taxon>Actinacidiphila</taxon>
    </lineage>
</organism>
<accession>A0A1H6BMZ1</accession>
<evidence type="ECO:0000259" key="9">
    <source>
        <dbReference type="PROSITE" id="PS50156"/>
    </source>
</evidence>
<feature type="transmembrane region" description="Helical" evidence="8">
    <location>
        <begin position="626"/>
        <end position="649"/>
    </location>
</feature>
<feature type="region of interest" description="Disordered" evidence="7">
    <location>
        <begin position="751"/>
        <end position="787"/>
    </location>
</feature>
<keyword evidence="3" id="KW-1003">Cell membrane</keyword>
<dbReference type="AlphaFoldDB" id="A0A1H6BMZ1"/>
<keyword evidence="11" id="KW-1185">Reference proteome</keyword>
<feature type="transmembrane region" description="Helical" evidence="8">
    <location>
        <begin position="588"/>
        <end position="614"/>
    </location>
</feature>
<protein>
    <submittedName>
        <fullName evidence="10">Putative drug exporter of the RND superfamily</fullName>
    </submittedName>
</protein>
<feature type="transmembrane region" description="Helical" evidence="8">
    <location>
        <begin position="214"/>
        <end position="231"/>
    </location>
</feature>
<dbReference type="SUPFAM" id="SSF49478">
    <property type="entry name" value="Cna protein B-type domain"/>
    <property type="match status" value="1"/>
</dbReference>
<feature type="transmembrane region" description="Helical" evidence="8">
    <location>
        <begin position="271"/>
        <end position="289"/>
    </location>
</feature>
<keyword evidence="4 8" id="KW-0812">Transmembrane</keyword>
<dbReference type="InterPro" id="IPR008969">
    <property type="entry name" value="CarboxyPept-like_regulatory"/>
</dbReference>
<evidence type="ECO:0000256" key="8">
    <source>
        <dbReference type="SAM" id="Phobius"/>
    </source>
</evidence>
<feature type="transmembrane region" description="Helical" evidence="8">
    <location>
        <begin position="343"/>
        <end position="369"/>
    </location>
</feature>
<dbReference type="Pfam" id="PF13620">
    <property type="entry name" value="CarboxypepD_reg"/>
    <property type="match status" value="2"/>
</dbReference>
<feature type="transmembrane region" description="Helical" evidence="8">
    <location>
        <begin position="408"/>
        <end position="428"/>
    </location>
</feature>
<keyword evidence="5 8" id="KW-1133">Transmembrane helix</keyword>
<dbReference type="PANTHER" id="PTHR33406">
    <property type="entry name" value="MEMBRANE PROTEIN MJ1562-RELATED"/>
    <property type="match status" value="1"/>
</dbReference>
<evidence type="ECO:0000256" key="1">
    <source>
        <dbReference type="ARBA" id="ARBA00004651"/>
    </source>
</evidence>
<feature type="transmembrane region" description="Helical" evidence="8">
    <location>
        <begin position="315"/>
        <end position="337"/>
    </location>
</feature>